<keyword evidence="1" id="KW-0143">Chaperone</keyword>
<dbReference type="OrthoDB" id="11397at2157"/>
<proteinExistence type="predicted"/>
<dbReference type="Gene3D" id="1.10.287.110">
    <property type="entry name" value="DnaJ domain"/>
    <property type="match status" value="1"/>
</dbReference>
<dbReference type="AlphaFoldDB" id="A0A075MML9"/>
<dbReference type="SUPFAM" id="SSF46565">
    <property type="entry name" value="Chaperone J-domain"/>
    <property type="match status" value="1"/>
</dbReference>
<dbReference type="Gene3D" id="3.30.70.20">
    <property type="match status" value="1"/>
</dbReference>
<protein>
    <submittedName>
        <fullName evidence="3">DnaJ-class molecular chaperone with C-terminal Zn finger domain</fullName>
    </submittedName>
</protein>
<dbReference type="GO" id="GO:0042026">
    <property type="term" value="P:protein refolding"/>
    <property type="evidence" value="ECO:0007669"/>
    <property type="project" value="TreeGrafter"/>
</dbReference>
<accession>A0A075MML9</accession>
<dbReference type="EMBL" id="CP007174">
    <property type="protein sequence ID" value="AIF82498.1"/>
    <property type="molecule type" value="Genomic_DNA"/>
</dbReference>
<organism evidence="3 4">
    <name type="scientific">Candidatus Nitrososphaera evergladensis SR1</name>
    <dbReference type="NCBI Taxonomy" id="1459636"/>
    <lineage>
        <taxon>Archaea</taxon>
        <taxon>Nitrososphaerota</taxon>
        <taxon>Nitrososphaeria</taxon>
        <taxon>Nitrososphaerales</taxon>
        <taxon>Nitrososphaeraceae</taxon>
        <taxon>Nitrososphaera</taxon>
    </lineage>
</organism>
<gene>
    <name evidence="3" type="ORF">NTE_00416</name>
</gene>
<dbReference type="PANTHER" id="PTHR43096:SF52">
    <property type="entry name" value="DNAJ HOMOLOG 1, MITOCHONDRIAL-RELATED"/>
    <property type="match status" value="1"/>
</dbReference>
<dbReference type="KEGG" id="nev:NTE_00416"/>
<dbReference type="PANTHER" id="PTHR43096">
    <property type="entry name" value="DNAJ HOMOLOG 1, MITOCHONDRIAL-RELATED"/>
    <property type="match status" value="1"/>
</dbReference>
<dbReference type="Pfam" id="PF13370">
    <property type="entry name" value="Fer4_13"/>
    <property type="match status" value="1"/>
</dbReference>
<dbReference type="InterPro" id="IPR036869">
    <property type="entry name" value="J_dom_sf"/>
</dbReference>
<dbReference type="InterPro" id="IPR001623">
    <property type="entry name" value="DnaJ_domain"/>
</dbReference>
<dbReference type="Proteomes" id="UP000028194">
    <property type="component" value="Chromosome"/>
</dbReference>
<dbReference type="HOGENOM" id="CLU_1232812_0_0_2"/>
<evidence type="ECO:0000259" key="2">
    <source>
        <dbReference type="PROSITE" id="PS50076"/>
    </source>
</evidence>
<sequence>MADNKGYYAILGVPERASQLEIKKAYRRLARKYHPDRNGTVHAEDMIKKINAAYEVLSDIHKREQYDKSSFGDVVEQEAHVQQEEEPRHVQEQEEHAAATEYYAAEQQQHARAKKSEAKKDTSDYYYGGPTYIETPKSRFHIIVEPSLCMAFGSCETLAPKVFVVEKNKRVNPKARVESEVGADYETIHAAAQMCPTKAIRIIDRYTGEQLFP</sequence>
<evidence type="ECO:0000313" key="4">
    <source>
        <dbReference type="Proteomes" id="UP000028194"/>
    </source>
</evidence>
<evidence type="ECO:0000313" key="3">
    <source>
        <dbReference type="EMBL" id="AIF82498.1"/>
    </source>
</evidence>
<dbReference type="Pfam" id="PF00226">
    <property type="entry name" value="DnaJ"/>
    <property type="match status" value="1"/>
</dbReference>
<name>A0A075MML9_9ARCH</name>
<dbReference type="eggNOG" id="arCOG02846">
    <property type="taxonomic scope" value="Archaea"/>
</dbReference>
<dbReference type="SMART" id="SM00271">
    <property type="entry name" value="DnaJ"/>
    <property type="match status" value="1"/>
</dbReference>
<reference evidence="3 4" key="1">
    <citation type="journal article" date="2014" name="PLoS ONE">
        <title>Genome Sequence of Candidatus Nitrososphaera evergladensis from Group I.1b Enriched from Everglades Soil Reveals Novel Genomic Features of the Ammonia-Oxidizing Archaea.</title>
        <authorList>
            <person name="Zhalnina K.V."/>
            <person name="Dias R."/>
            <person name="Leonard M.T."/>
            <person name="Dorr de Quadros P."/>
            <person name="Camargo F.A."/>
            <person name="Drew J.C."/>
            <person name="Farmerie W.G."/>
            <person name="Daroub S.H."/>
            <person name="Triplett E.W."/>
        </authorList>
    </citation>
    <scope>NUCLEOTIDE SEQUENCE [LARGE SCALE GENOMIC DNA]</scope>
    <source>
        <strain evidence="3 4">SR1</strain>
    </source>
</reference>
<dbReference type="eggNOG" id="arCOG00349">
    <property type="taxonomic scope" value="Archaea"/>
</dbReference>
<keyword evidence="4" id="KW-1185">Reference proteome</keyword>
<dbReference type="CDD" id="cd06257">
    <property type="entry name" value="DnaJ"/>
    <property type="match status" value="1"/>
</dbReference>
<dbReference type="SUPFAM" id="SSF54862">
    <property type="entry name" value="4Fe-4S ferredoxins"/>
    <property type="match status" value="1"/>
</dbReference>
<dbReference type="GO" id="GO:0005737">
    <property type="term" value="C:cytoplasm"/>
    <property type="evidence" value="ECO:0007669"/>
    <property type="project" value="TreeGrafter"/>
</dbReference>
<dbReference type="PROSITE" id="PS50076">
    <property type="entry name" value="DNAJ_2"/>
    <property type="match status" value="1"/>
</dbReference>
<dbReference type="STRING" id="1459636.NTE_00416"/>
<dbReference type="PRINTS" id="PR00625">
    <property type="entry name" value="JDOMAIN"/>
</dbReference>
<evidence type="ECO:0000256" key="1">
    <source>
        <dbReference type="ARBA" id="ARBA00023186"/>
    </source>
</evidence>
<dbReference type="GO" id="GO:0051082">
    <property type="term" value="F:unfolded protein binding"/>
    <property type="evidence" value="ECO:0007669"/>
    <property type="project" value="TreeGrafter"/>
</dbReference>
<feature type="domain" description="J" evidence="2">
    <location>
        <begin position="6"/>
        <end position="70"/>
    </location>
</feature>